<dbReference type="InterPro" id="IPR027417">
    <property type="entry name" value="P-loop_NTPase"/>
</dbReference>
<dbReference type="Gene3D" id="3.40.50.300">
    <property type="entry name" value="P-loop containing nucleotide triphosphate hydrolases"/>
    <property type="match status" value="1"/>
</dbReference>
<dbReference type="RefSeq" id="WP_013010453.1">
    <property type="nucleotide sequence ID" value="NC_013943.1"/>
</dbReference>
<accession>D4H7D2</accession>
<dbReference type="SUPFAM" id="SSF52540">
    <property type="entry name" value="P-loop containing nucleoside triphosphate hydrolases"/>
    <property type="match status" value="1"/>
</dbReference>
<dbReference type="AlphaFoldDB" id="D4H7D2"/>
<dbReference type="KEGG" id="dap:Dacet_1159"/>
<keyword evidence="2" id="KW-0067">ATP-binding</keyword>
<dbReference type="PANTHER" id="PTHR12169:SF6">
    <property type="entry name" value="AFG1-LIKE ATPASE"/>
    <property type="match status" value="1"/>
</dbReference>
<keyword evidence="1" id="KW-0547">Nucleotide-binding</keyword>
<dbReference type="PaxDb" id="522772-Dacet_1159"/>
<dbReference type="eggNOG" id="COG1485">
    <property type="taxonomic scope" value="Bacteria"/>
</dbReference>
<evidence type="ECO:0000256" key="2">
    <source>
        <dbReference type="ARBA" id="ARBA00022840"/>
    </source>
</evidence>
<dbReference type="InterPro" id="IPR005654">
    <property type="entry name" value="ATPase_AFG1-like"/>
</dbReference>
<dbReference type="GO" id="GO:0005737">
    <property type="term" value="C:cytoplasm"/>
    <property type="evidence" value="ECO:0007669"/>
    <property type="project" value="TreeGrafter"/>
</dbReference>
<protein>
    <submittedName>
        <fullName evidence="3">AFG1-family ATPase</fullName>
    </submittedName>
</protein>
<dbReference type="GO" id="GO:0016887">
    <property type="term" value="F:ATP hydrolysis activity"/>
    <property type="evidence" value="ECO:0007669"/>
    <property type="project" value="InterPro"/>
</dbReference>
<dbReference type="EMBL" id="CP001968">
    <property type="protein sequence ID" value="ADD67931.1"/>
    <property type="molecule type" value="Genomic_DNA"/>
</dbReference>
<dbReference type="InParanoid" id="D4H7D2"/>
<proteinExistence type="predicted"/>
<dbReference type="STRING" id="522772.Dacet_1159"/>
<evidence type="ECO:0000313" key="3">
    <source>
        <dbReference type="EMBL" id="ADD67931.1"/>
    </source>
</evidence>
<dbReference type="Pfam" id="PF03969">
    <property type="entry name" value="AFG1_ATPase"/>
    <property type="match status" value="2"/>
</dbReference>
<keyword evidence="4" id="KW-1185">Reference proteome</keyword>
<dbReference type="GO" id="GO:0005524">
    <property type="term" value="F:ATP binding"/>
    <property type="evidence" value="ECO:0007669"/>
    <property type="project" value="UniProtKB-KW"/>
</dbReference>
<dbReference type="PANTHER" id="PTHR12169">
    <property type="entry name" value="ATPASE N2B"/>
    <property type="match status" value="1"/>
</dbReference>
<sequence length="357" mass="41301">MSSPEKYTDLHDISFDISVEDCFSNLRPHPKFSHCTFENYIPDENFLSQSMIKEKLQESLNSMKDSDYPNAAPVKKFFPLFSRKKSKTKNSDKIQKHLYIDGSYGIGKTHLLSACYNKCENNKAFLSFGEMNYFFHYLGVENCIKHFSSLNLLLIDEFELDDPAMVHIMSKFFRELDKKTLVITTSNTLPADLGKGRVVSLENFGKQIGNIIESFESFVVEGEDYRKKHKILRKSVSENNFNDAFAGYEPKDKPKTKIGFESLNKILESNHPFKYYAIPSKVEAIFIDGLRPFVQLNNALRFNQLIDVCYYYNTKLFIKGSCDLSDLFPPELLESSFQKKLYRCLSRLDELAVFFKG</sequence>
<dbReference type="Proteomes" id="UP000002012">
    <property type="component" value="Chromosome"/>
</dbReference>
<organism evidence="3 4">
    <name type="scientific">Denitrovibrio acetiphilus (strain DSM 12809 / NBRC 114555 / N2460)</name>
    <dbReference type="NCBI Taxonomy" id="522772"/>
    <lineage>
        <taxon>Bacteria</taxon>
        <taxon>Pseudomonadati</taxon>
        <taxon>Deferribacterota</taxon>
        <taxon>Deferribacteres</taxon>
        <taxon>Deferribacterales</taxon>
        <taxon>Geovibrionaceae</taxon>
        <taxon>Denitrovibrio</taxon>
    </lineage>
</organism>
<dbReference type="NCBIfam" id="NF040713">
    <property type="entry name" value="ZapE"/>
    <property type="match status" value="1"/>
</dbReference>
<reference evidence="3 4" key="1">
    <citation type="journal article" date="2010" name="Stand. Genomic Sci.">
        <title>Complete genome sequence of Denitrovibrio acetiphilus type strain (N2460).</title>
        <authorList>
            <person name="Kiss H."/>
            <person name="Lang E."/>
            <person name="Lapidus A."/>
            <person name="Copeland A."/>
            <person name="Nolan M."/>
            <person name="Glavina Del Rio T."/>
            <person name="Chen F."/>
            <person name="Lucas S."/>
            <person name="Tice H."/>
            <person name="Cheng J.F."/>
            <person name="Han C."/>
            <person name="Goodwin L."/>
            <person name="Pitluck S."/>
            <person name="Liolios K."/>
            <person name="Pati A."/>
            <person name="Ivanova N."/>
            <person name="Mavromatis K."/>
            <person name="Chen A."/>
            <person name="Palaniappan K."/>
            <person name="Land M."/>
            <person name="Hauser L."/>
            <person name="Chang Y.J."/>
            <person name="Jeffries C.D."/>
            <person name="Detter J.C."/>
            <person name="Brettin T."/>
            <person name="Spring S."/>
            <person name="Rohde M."/>
            <person name="Goker M."/>
            <person name="Woyke T."/>
            <person name="Bristow J."/>
            <person name="Eisen J.A."/>
            <person name="Markowitz V."/>
            <person name="Hugenholtz P."/>
            <person name="Kyrpides N.C."/>
            <person name="Klenk H.P."/>
        </authorList>
    </citation>
    <scope>NUCLEOTIDE SEQUENCE [LARGE SCALE GENOMIC DNA]</scope>
    <source>
        <strain evidence="4">DSM 12809 / NBRC 114555 / N2460</strain>
    </source>
</reference>
<evidence type="ECO:0000256" key="1">
    <source>
        <dbReference type="ARBA" id="ARBA00022741"/>
    </source>
</evidence>
<dbReference type="HOGENOM" id="CLU_008681_4_0_0"/>
<gene>
    <name evidence="3" type="ordered locus">Dacet_1159</name>
</gene>
<evidence type="ECO:0000313" key="4">
    <source>
        <dbReference type="Proteomes" id="UP000002012"/>
    </source>
</evidence>
<dbReference type="OrthoDB" id="9774491at2"/>
<name>D4H7D2_DENA2</name>